<dbReference type="GO" id="GO:0046872">
    <property type="term" value="F:metal ion binding"/>
    <property type="evidence" value="ECO:0007669"/>
    <property type="project" value="InterPro"/>
</dbReference>
<keyword evidence="6" id="KW-1185">Reference proteome</keyword>
<proteinExistence type="predicted"/>
<dbReference type="InterPro" id="IPR009061">
    <property type="entry name" value="DNA-bd_dom_put_sf"/>
</dbReference>
<dbReference type="RefSeq" id="WP_119441504.1">
    <property type="nucleotide sequence ID" value="NZ_CP170494.1"/>
</dbReference>
<evidence type="ECO:0000313" key="4">
    <source>
        <dbReference type="EMBL" id="RIY41276.1"/>
    </source>
</evidence>
<dbReference type="Proteomes" id="UP000266483">
    <property type="component" value="Unassembled WGS sequence"/>
</dbReference>
<dbReference type="InterPro" id="IPR036724">
    <property type="entry name" value="Cobalamin-bd_sf"/>
</dbReference>
<dbReference type="InterPro" id="IPR000551">
    <property type="entry name" value="MerR-type_HTH_dom"/>
</dbReference>
<gene>
    <name evidence="3" type="ORF">CJO09_05660</name>
    <name evidence="4" type="ORF">CJP73_07025</name>
</gene>
<evidence type="ECO:0000313" key="5">
    <source>
        <dbReference type="Proteomes" id="UP000266206"/>
    </source>
</evidence>
<dbReference type="CDD" id="cd01104">
    <property type="entry name" value="HTH_MlrA-CarA"/>
    <property type="match status" value="1"/>
</dbReference>
<dbReference type="Pfam" id="PF02607">
    <property type="entry name" value="B12-binding_2"/>
    <property type="match status" value="1"/>
</dbReference>
<dbReference type="GO" id="GO:0006355">
    <property type="term" value="P:regulation of DNA-templated transcription"/>
    <property type="evidence" value="ECO:0007669"/>
    <property type="project" value="InterPro"/>
</dbReference>
<sequence>MTSVPKNPQLMLNITAVERDTRIGKDALRVWERRYGFPQPERDTNGERLYPPDQVERLRIIKRLLDAGHRPGRVVALQLAQLHELSDALKEATNATIAAGDTASLQKLEITQLLDLLKTHDPTQLRRRFSQQIMRIGLARFVLDIAIPLMRDVGKAWASGDLHIFEEHLCSEVLETSLRAALATAPEPSANSRPRILLSTVPGESHSLSILMAEALFLVEGCSCMNLGSQTPLHDLISAANAHRSDIVAISFSAASNPGQSADALHELRAMLPASIELWAGSPHSVLQRRDIPGVSVMAHLEDLPGQVQRWRQQR</sequence>
<accession>A0A3A1YUR7</accession>
<evidence type="ECO:0000259" key="1">
    <source>
        <dbReference type="PROSITE" id="PS50937"/>
    </source>
</evidence>
<evidence type="ECO:0000313" key="6">
    <source>
        <dbReference type="Proteomes" id="UP000266483"/>
    </source>
</evidence>
<dbReference type="PROSITE" id="PS50937">
    <property type="entry name" value="HTH_MERR_2"/>
    <property type="match status" value="1"/>
</dbReference>
<reference evidence="5 6" key="1">
    <citation type="submission" date="2017-08" db="EMBL/GenBank/DDBJ databases">
        <title>Pusillimonas indicus sp. nov., a member of the family Alcaligenaceae isolated from surface seawater.</title>
        <authorList>
            <person name="Li J."/>
        </authorList>
    </citation>
    <scope>NUCLEOTIDE SEQUENCE [LARGE SCALE GENOMIC DNA]</scope>
    <source>
        <strain evidence="3 6">17-4A</strain>
        <strain evidence="4 5">L52-1-41</strain>
    </source>
</reference>
<dbReference type="Gene3D" id="1.10.1660.10">
    <property type="match status" value="1"/>
</dbReference>
<dbReference type="SUPFAM" id="SSF52242">
    <property type="entry name" value="Cobalamin (vitamin B12)-binding domain"/>
    <property type="match status" value="1"/>
</dbReference>
<dbReference type="CDD" id="cd02065">
    <property type="entry name" value="B12-binding_like"/>
    <property type="match status" value="1"/>
</dbReference>
<dbReference type="Pfam" id="PF13411">
    <property type="entry name" value="MerR_1"/>
    <property type="match status" value="1"/>
</dbReference>
<protein>
    <submittedName>
        <fullName evidence="4">Cobalamin-binding protein</fullName>
    </submittedName>
</protein>
<dbReference type="GO" id="GO:0003677">
    <property type="term" value="F:DNA binding"/>
    <property type="evidence" value="ECO:0007669"/>
    <property type="project" value="InterPro"/>
</dbReference>
<dbReference type="SMART" id="SM00422">
    <property type="entry name" value="HTH_MERR"/>
    <property type="match status" value="1"/>
</dbReference>
<name>A0A3A1YUR7_9BURK</name>
<dbReference type="InterPro" id="IPR003759">
    <property type="entry name" value="Cbl-bd_cap"/>
</dbReference>
<dbReference type="OrthoDB" id="9800334at2"/>
<dbReference type="EMBL" id="NQYH01000004">
    <property type="protein sequence ID" value="RIY41276.1"/>
    <property type="molecule type" value="Genomic_DNA"/>
</dbReference>
<dbReference type="EMBL" id="NQOU01000002">
    <property type="protein sequence ID" value="RII83099.1"/>
    <property type="molecule type" value="Genomic_DNA"/>
</dbReference>
<dbReference type="InterPro" id="IPR036594">
    <property type="entry name" value="Meth_synthase_dom"/>
</dbReference>
<dbReference type="GO" id="GO:0031419">
    <property type="term" value="F:cobalamin binding"/>
    <property type="evidence" value="ECO:0007669"/>
    <property type="project" value="InterPro"/>
</dbReference>
<dbReference type="Proteomes" id="UP000266206">
    <property type="component" value="Unassembled WGS sequence"/>
</dbReference>
<organism evidence="4 5">
    <name type="scientific">Neopusillimonas maritima</name>
    <dbReference type="NCBI Taxonomy" id="2026239"/>
    <lineage>
        <taxon>Bacteria</taxon>
        <taxon>Pseudomonadati</taxon>
        <taxon>Pseudomonadota</taxon>
        <taxon>Betaproteobacteria</taxon>
        <taxon>Burkholderiales</taxon>
        <taxon>Alcaligenaceae</taxon>
        <taxon>Neopusillimonas</taxon>
    </lineage>
</organism>
<dbReference type="AlphaFoldDB" id="A0A3A1YUR7"/>
<dbReference type="PROSITE" id="PS51332">
    <property type="entry name" value="B12_BINDING"/>
    <property type="match status" value="1"/>
</dbReference>
<feature type="domain" description="B12-binding" evidence="2">
    <location>
        <begin position="193"/>
        <end position="315"/>
    </location>
</feature>
<dbReference type="Gene3D" id="1.10.1240.10">
    <property type="entry name" value="Methionine synthase domain"/>
    <property type="match status" value="1"/>
</dbReference>
<dbReference type="InterPro" id="IPR006158">
    <property type="entry name" value="Cobalamin-bd"/>
</dbReference>
<dbReference type="SUPFAM" id="SSF46955">
    <property type="entry name" value="Putative DNA-binding domain"/>
    <property type="match status" value="1"/>
</dbReference>
<feature type="domain" description="HTH merR-type" evidence="1">
    <location>
        <begin position="11"/>
        <end position="68"/>
    </location>
</feature>
<evidence type="ECO:0000313" key="3">
    <source>
        <dbReference type="EMBL" id="RII83099.1"/>
    </source>
</evidence>
<evidence type="ECO:0000259" key="2">
    <source>
        <dbReference type="PROSITE" id="PS51332"/>
    </source>
</evidence>
<comment type="caution">
    <text evidence="4">The sequence shown here is derived from an EMBL/GenBank/DDBJ whole genome shotgun (WGS) entry which is preliminary data.</text>
</comment>
<dbReference type="Gene3D" id="3.40.50.280">
    <property type="entry name" value="Cobalamin-binding domain"/>
    <property type="match status" value="1"/>
</dbReference>